<dbReference type="Proteomes" id="UP001732700">
    <property type="component" value="Chromosome 1C"/>
</dbReference>
<reference evidence="1" key="1">
    <citation type="submission" date="2021-05" db="EMBL/GenBank/DDBJ databases">
        <authorList>
            <person name="Scholz U."/>
            <person name="Mascher M."/>
            <person name="Fiebig A."/>
        </authorList>
    </citation>
    <scope>NUCLEOTIDE SEQUENCE [LARGE SCALE GENOMIC DNA]</scope>
</reference>
<evidence type="ECO:0000313" key="1">
    <source>
        <dbReference type="EnsemblPlants" id="AVESA.00010b.r2.1CG0084200.1.CDS"/>
    </source>
</evidence>
<accession>A0ACD5TM95</accession>
<evidence type="ECO:0000313" key="2">
    <source>
        <dbReference type="Proteomes" id="UP001732700"/>
    </source>
</evidence>
<organism evidence="1 2">
    <name type="scientific">Avena sativa</name>
    <name type="common">Oat</name>
    <dbReference type="NCBI Taxonomy" id="4498"/>
    <lineage>
        <taxon>Eukaryota</taxon>
        <taxon>Viridiplantae</taxon>
        <taxon>Streptophyta</taxon>
        <taxon>Embryophyta</taxon>
        <taxon>Tracheophyta</taxon>
        <taxon>Spermatophyta</taxon>
        <taxon>Magnoliopsida</taxon>
        <taxon>Liliopsida</taxon>
        <taxon>Poales</taxon>
        <taxon>Poaceae</taxon>
        <taxon>BOP clade</taxon>
        <taxon>Pooideae</taxon>
        <taxon>Poodae</taxon>
        <taxon>Poeae</taxon>
        <taxon>Poeae Chloroplast Group 1 (Aveneae type)</taxon>
        <taxon>Aveninae</taxon>
        <taxon>Avena</taxon>
    </lineage>
</organism>
<proteinExistence type="predicted"/>
<protein>
    <submittedName>
        <fullName evidence="1">Uncharacterized protein</fullName>
    </submittedName>
</protein>
<name>A0ACD5TM95_AVESA</name>
<keyword evidence="2" id="KW-1185">Reference proteome</keyword>
<reference evidence="1" key="2">
    <citation type="submission" date="2025-09" db="UniProtKB">
        <authorList>
            <consortium name="EnsemblPlants"/>
        </authorList>
    </citation>
    <scope>IDENTIFICATION</scope>
</reference>
<dbReference type="EnsemblPlants" id="AVESA.00010b.r2.1CG0084200.1">
    <property type="protein sequence ID" value="AVESA.00010b.r2.1CG0084200.1.CDS"/>
    <property type="gene ID" value="AVESA.00010b.r2.1CG0084200"/>
</dbReference>
<sequence length="144" mass="17129">MDILSLDTVIDLMKCFPCLEKMYIQVNNQSLSAKRKNLWHRKHRQLTRCLDIRLKTIVLERYQGTMSDVQFVTFFVLNAKVLESMTLQVRDNSEKFIAEHWRKLQLENKASRGAQFNFRTHSCLGNVRDIKHLRDQTDPFILRC</sequence>